<evidence type="ECO:0000256" key="2">
    <source>
        <dbReference type="ARBA" id="ARBA00004477"/>
    </source>
</evidence>
<dbReference type="OrthoDB" id="76293at2759"/>
<dbReference type="SUPFAM" id="SSF53187">
    <property type="entry name" value="Zn-dependent exopeptidases"/>
    <property type="match status" value="1"/>
</dbReference>
<keyword evidence="9" id="KW-0862">Zinc</keyword>
<feature type="transmembrane region" description="Helical" evidence="14">
    <location>
        <begin position="620"/>
        <end position="641"/>
    </location>
</feature>
<proteinExistence type="inferred from homology"/>
<evidence type="ECO:0000256" key="7">
    <source>
        <dbReference type="ARBA" id="ARBA00022801"/>
    </source>
</evidence>
<keyword evidence="11" id="KW-0482">Metalloprotease</keyword>
<feature type="domain" description="Peptidase M28" evidence="15">
    <location>
        <begin position="196"/>
        <end position="350"/>
    </location>
</feature>
<evidence type="ECO:0000256" key="8">
    <source>
        <dbReference type="ARBA" id="ARBA00022824"/>
    </source>
</evidence>
<dbReference type="Gene3D" id="3.40.630.10">
    <property type="entry name" value="Zn peptidases"/>
    <property type="match status" value="1"/>
</dbReference>
<evidence type="ECO:0000259" key="15">
    <source>
        <dbReference type="Pfam" id="PF04389"/>
    </source>
</evidence>
<evidence type="ECO:0000256" key="10">
    <source>
        <dbReference type="ARBA" id="ARBA00022989"/>
    </source>
</evidence>
<dbReference type="GO" id="GO:0005789">
    <property type="term" value="C:endoplasmic reticulum membrane"/>
    <property type="evidence" value="ECO:0007669"/>
    <property type="project" value="UniProtKB-SubCell"/>
</dbReference>
<evidence type="ECO:0000256" key="3">
    <source>
        <dbReference type="ARBA" id="ARBA00010918"/>
    </source>
</evidence>
<dbReference type="CDD" id="cd03875">
    <property type="entry name" value="M28_Fxna_like"/>
    <property type="match status" value="1"/>
</dbReference>
<dbReference type="InterPro" id="IPR045175">
    <property type="entry name" value="M28_fam"/>
</dbReference>
<dbReference type="InterPro" id="IPR053973">
    <property type="entry name" value="ERMP1-like_C"/>
</dbReference>
<dbReference type="Gramene" id="OE9A100152T1">
    <property type="protein sequence ID" value="OE9A100152C1"/>
    <property type="gene ID" value="OE9A100152"/>
</dbReference>
<evidence type="ECO:0000256" key="1">
    <source>
        <dbReference type="ARBA" id="ARBA00001947"/>
    </source>
</evidence>
<dbReference type="Pfam" id="PF04389">
    <property type="entry name" value="Peptidase_M28"/>
    <property type="match status" value="2"/>
</dbReference>
<evidence type="ECO:0000256" key="14">
    <source>
        <dbReference type="SAM" id="Phobius"/>
    </source>
</evidence>
<feature type="domain" description="Endoplasmic reticulum metallopeptidase 1-like C-terminal" evidence="16">
    <location>
        <begin position="675"/>
        <end position="898"/>
    </location>
</feature>
<dbReference type="PANTHER" id="PTHR12147:SF22">
    <property type="entry name" value="ENDOPLASMIC RETICULUM METALLOPEPTIDASE 1"/>
    <property type="match status" value="1"/>
</dbReference>
<dbReference type="EMBL" id="CACTIH010005425">
    <property type="protein sequence ID" value="CAA2991402.1"/>
    <property type="molecule type" value="Genomic_DNA"/>
</dbReference>
<feature type="transmembrane region" description="Helical" evidence="14">
    <location>
        <begin position="532"/>
        <end position="556"/>
    </location>
</feature>
<reference evidence="17 18" key="1">
    <citation type="submission" date="2019-12" db="EMBL/GenBank/DDBJ databases">
        <authorList>
            <person name="Alioto T."/>
            <person name="Alioto T."/>
            <person name="Gomez Garrido J."/>
        </authorList>
    </citation>
    <scope>NUCLEOTIDE SEQUENCE [LARGE SCALE GENOMIC DNA]</scope>
</reference>
<dbReference type="AlphaFoldDB" id="A0A8S0SHG5"/>
<comment type="caution">
    <text evidence="17">The sequence shown here is derived from an EMBL/GenBank/DDBJ whole genome shotgun (WGS) entry which is preliminary data.</text>
</comment>
<evidence type="ECO:0000256" key="9">
    <source>
        <dbReference type="ARBA" id="ARBA00022833"/>
    </source>
</evidence>
<feature type="transmembrane region" description="Helical" evidence="14">
    <location>
        <begin position="399"/>
        <end position="419"/>
    </location>
</feature>
<dbReference type="FunFam" id="3.40.630.10:FF:000008">
    <property type="entry name" value="Endoplasmic reticulum metallopeptidase 1"/>
    <property type="match status" value="1"/>
</dbReference>
<dbReference type="Pfam" id="PF22248">
    <property type="entry name" value="ERMP1_C"/>
    <property type="match status" value="1"/>
</dbReference>
<keyword evidence="4" id="KW-0645">Protease</keyword>
<keyword evidence="13" id="KW-0325">Glycoprotein</keyword>
<name>A0A8S0SHG5_OLEEU</name>
<evidence type="ECO:0000256" key="4">
    <source>
        <dbReference type="ARBA" id="ARBA00022670"/>
    </source>
</evidence>
<evidence type="ECO:0000256" key="6">
    <source>
        <dbReference type="ARBA" id="ARBA00022723"/>
    </source>
</evidence>
<feature type="transmembrane region" description="Helical" evidence="14">
    <location>
        <begin position="474"/>
        <end position="493"/>
    </location>
</feature>
<keyword evidence="8" id="KW-0256">Endoplasmic reticulum</keyword>
<dbReference type="GO" id="GO:0006508">
    <property type="term" value="P:proteolysis"/>
    <property type="evidence" value="ECO:0007669"/>
    <property type="project" value="UniProtKB-KW"/>
</dbReference>
<evidence type="ECO:0000256" key="5">
    <source>
        <dbReference type="ARBA" id="ARBA00022692"/>
    </source>
</evidence>
<accession>A0A8S0SHG5</accession>
<evidence type="ECO:0000256" key="12">
    <source>
        <dbReference type="ARBA" id="ARBA00023136"/>
    </source>
</evidence>
<evidence type="ECO:0000256" key="11">
    <source>
        <dbReference type="ARBA" id="ARBA00023049"/>
    </source>
</evidence>
<protein>
    <submittedName>
        <fullName evidence="17">Endoplasmic reticulum metallopeptidase 1 isoform X1</fullName>
    </submittedName>
</protein>
<organism evidence="17 18">
    <name type="scientific">Olea europaea subsp. europaea</name>
    <dbReference type="NCBI Taxonomy" id="158383"/>
    <lineage>
        <taxon>Eukaryota</taxon>
        <taxon>Viridiplantae</taxon>
        <taxon>Streptophyta</taxon>
        <taxon>Embryophyta</taxon>
        <taxon>Tracheophyta</taxon>
        <taxon>Spermatophyta</taxon>
        <taxon>Magnoliopsida</taxon>
        <taxon>eudicotyledons</taxon>
        <taxon>Gunneridae</taxon>
        <taxon>Pentapetalae</taxon>
        <taxon>asterids</taxon>
        <taxon>lamiids</taxon>
        <taxon>Lamiales</taxon>
        <taxon>Oleaceae</taxon>
        <taxon>Oleeae</taxon>
        <taxon>Olea</taxon>
    </lineage>
</organism>
<evidence type="ECO:0000313" key="17">
    <source>
        <dbReference type="EMBL" id="CAA2991402.1"/>
    </source>
</evidence>
<comment type="cofactor">
    <cofactor evidence="1">
        <name>Zn(2+)</name>
        <dbReference type="ChEBI" id="CHEBI:29105"/>
    </cofactor>
</comment>
<feature type="transmembrane region" description="Helical" evidence="14">
    <location>
        <begin position="653"/>
        <end position="671"/>
    </location>
</feature>
<evidence type="ECO:0000259" key="16">
    <source>
        <dbReference type="Pfam" id="PF22248"/>
    </source>
</evidence>
<evidence type="ECO:0000256" key="13">
    <source>
        <dbReference type="ARBA" id="ARBA00023180"/>
    </source>
</evidence>
<feature type="transmembrane region" description="Helical" evidence="14">
    <location>
        <begin position="439"/>
        <end position="462"/>
    </location>
</feature>
<feature type="domain" description="Peptidase M28" evidence="15">
    <location>
        <begin position="131"/>
        <end position="174"/>
    </location>
</feature>
<comment type="similarity">
    <text evidence="3">Belongs to the peptidase M28 family.</text>
</comment>
<dbReference type="GO" id="GO:0008235">
    <property type="term" value="F:metalloexopeptidase activity"/>
    <property type="evidence" value="ECO:0007669"/>
    <property type="project" value="InterPro"/>
</dbReference>
<dbReference type="GO" id="GO:0046872">
    <property type="term" value="F:metal ion binding"/>
    <property type="evidence" value="ECO:0007669"/>
    <property type="project" value="UniProtKB-KW"/>
</dbReference>
<dbReference type="Proteomes" id="UP000594638">
    <property type="component" value="Unassembled WGS sequence"/>
</dbReference>
<feature type="transmembrane region" description="Helical" evidence="14">
    <location>
        <begin position="12"/>
        <end position="31"/>
    </location>
</feature>
<sequence>MAFFKLTSGDITGFKVLFALAIMYGLISYIVHSAIYMEFIKPLGIDAPLDRFSEARAIEHVRVLSEDIGGRQEGSPGLRKAAEYIKAQLDVTKERAGSNLRIEIEETTVTGSFNMIFLGHSISLAYRNHTNILMRISSVDSQDTDASVLLNGHFDTPPGSPGAGDCGSCVGGLYMLMFQDVIAYNFELDFIATPSAASLLELARLTVDSDWVPPKPVIFLFNGAEELFLLGSHGFMTTHKWRDTVGAFVDIEASGTGGFDLVCQSGPGSWPSSVYAQSAIYPMANSAAQDFFGAIPGDTDYRMFSKDYGDIPGLDIIFLLGGYFYHTSFDTVERLLPGSMQARGDNLFSLMKAFTNSSKLLNAQERAIFRASANESDNQQAIFFDYYSRFLVFYSRKQAILFHSIPVAIFLLMPLLLRLPSCGLICLFNTYCDFLKGMLYHASGIILAVVFPVTFAILRLLFCGHSMHWFANPCLAFMMFIPCSLIGLIFPIICWRCFPLSQDVSALASSKEELVDEARFWGAFGFYSLFTLAYLVAGLGGGFATFLILVFIFPAWMIFRLSVKSFGHQSLRSTTCYVVPLIPCIMYSVYFGGFLAVFLIEKMGMTGSHPPPYGYFVPDVIVAAIIGVVTGWCVGPLLPVIGKWLATPSIVQFLVHGSVLALALSSQFFPYSTDAPKRVILQHTIETADVDQILDASYDFSVVDSNSLLFVFKHAPEVAKELYINSELKFDTVNQSQHERWMGIFPISSLFSRSLKFPAKTEDILEQYQNFPLLSTYQPQIISTGGSRRVYLEFSLGSLKEVWVAVLNITGPLSNWSFANYMLPAPEKVGNGPPSYICRLSSAHHENWTFWLEASSSEALRIDVSVMDLYLTESTKRLKGLFPNWMDITTFTSFISTYTF</sequence>
<dbReference type="InterPro" id="IPR048024">
    <property type="entry name" value="Fxna-like_M28_dom"/>
</dbReference>
<dbReference type="InterPro" id="IPR007484">
    <property type="entry name" value="Peptidase_M28"/>
</dbReference>
<dbReference type="PANTHER" id="PTHR12147">
    <property type="entry name" value="METALLOPEPTIDASE M28 FAMILY MEMBER"/>
    <property type="match status" value="1"/>
</dbReference>
<keyword evidence="12 14" id="KW-0472">Membrane</keyword>
<keyword evidence="6" id="KW-0479">Metal-binding</keyword>
<keyword evidence="10 14" id="KW-1133">Transmembrane helix</keyword>
<keyword evidence="7" id="KW-0378">Hydrolase</keyword>
<keyword evidence="18" id="KW-1185">Reference proteome</keyword>
<gene>
    <name evidence="17" type="ORF">OLEA9_A100152</name>
</gene>
<evidence type="ECO:0000313" key="18">
    <source>
        <dbReference type="Proteomes" id="UP000594638"/>
    </source>
</evidence>
<keyword evidence="5 14" id="KW-0812">Transmembrane</keyword>
<feature type="transmembrane region" description="Helical" evidence="14">
    <location>
        <begin position="577"/>
        <end position="600"/>
    </location>
</feature>
<comment type="subcellular location">
    <subcellularLocation>
        <location evidence="2">Endoplasmic reticulum membrane</location>
        <topology evidence="2">Multi-pass membrane protein</topology>
    </subcellularLocation>
</comment>